<protein>
    <submittedName>
        <fullName evidence="1">Uncharacterized protein</fullName>
    </submittedName>
</protein>
<organism evidence="1 2">
    <name type="scientific">Flavobacterium soyae</name>
    <dbReference type="NCBI Taxonomy" id="2903098"/>
    <lineage>
        <taxon>Bacteria</taxon>
        <taxon>Pseudomonadati</taxon>
        <taxon>Bacteroidota</taxon>
        <taxon>Flavobacteriia</taxon>
        <taxon>Flavobacteriales</taxon>
        <taxon>Flavobacteriaceae</taxon>
        <taxon>Flavobacterium</taxon>
    </lineage>
</organism>
<dbReference type="EMBL" id="CP150845">
    <property type="protein sequence ID" value="WYZ21531.1"/>
    <property type="molecule type" value="Genomic_DNA"/>
</dbReference>
<name>A0ABZ2ULH5_9FLAO</name>
<gene>
    <name evidence="1" type="ORF">AABD74_08700</name>
</gene>
<keyword evidence="2" id="KW-1185">Reference proteome</keyword>
<evidence type="ECO:0000313" key="1">
    <source>
        <dbReference type="EMBL" id="WYZ21531.1"/>
    </source>
</evidence>
<accession>A0ABZ2ULH5</accession>
<evidence type="ECO:0000313" key="2">
    <source>
        <dbReference type="Proteomes" id="UP001623852"/>
    </source>
</evidence>
<proteinExistence type="predicted"/>
<sequence length="47" mass="5356">MNYSTEINSEGFAIINNVYTENEIEKLISLIENITENDSDNAAFRKS</sequence>
<dbReference type="RefSeq" id="WP_406845260.1">
    <property type="nucleotide sequence ID" value="NZ_CP150845.1"/>
</dbReference>
<reference evidence="1 2" key="1">
    <citation type="submission" date="2024-03" db="EMBL/GenBank/DDBJ databases">
        <title>Flavobacterium soyae.</title>
        <authorList>
            <person name="Zheng W."/>
        </authorList>
    </citation>
    <scope>NUCLEOTIDE SEQUENCE [LARGE SCALE GENOMIC DNA]</scope>
    <source>
        <strain evidence="1 2">55</strain>
    </source>
</reference>
<dbReference type="Proteomes" id="UP001623852">
    <property type="component" value="Chromosome"/>
</dbReference>